<feature type="transmembrane region" description="Helical" evidence="1">
    <location>
        <begin position="6"/>
        <end position="23"/>
    </location>
</feature>
<keyword evidence="1" id="KW-0812">Transmembrane</keyword>
<evidence type="ECO:0008006" key="3">
    <source>
        <dbReference type="Google" id="ProtNLM"/>
    </source>
</evidence>
<keyword evidence="1" id="KW-0472">Membrane</keyword>
<dbReference type="PANTHER" id="PTHR40044:SF1">
    <property type="entry name" value="INTEGRAL MEMBRANE PROTEIN"/>
    <property type="match status" value="1"/>
</dbReference>
<dbReference type="InterPro" id="IPR010387">
    <property type="entry name" value="QueT"/>
</dbReference>
<name>X1UWU9_9ZZZZ</name>
<accession>X1UWU9</accession>
<dbReference type="AlphaFoldDB" id="X1UWU9"/>
<feature type="transmembrane region" description="Helical" evidence="1">
    <location>
        <begin position="67"/>
        <end position="86"/>
    </location>
</feature>
<sequence length="90" mass="9699">MKSKEIALGSVLGALYLVLGVILQPWSFGFIQVRVACAMIPLIALVGMPGVIGVTIGHFIFNSYFASLGPFDLLSPFVFLIPRILIAKYG</sequence>
<feature type="transmembrane region" description="Helical" evidence="1">
    <location>
        <begin position="35"/>
        <end position="61"/>
    </location>
</feature>
<protein>
    <recommendedName>
        <fullName evidence="3">QueT transporter family protein</fullName>
    </recommendedName>
</protein>
<feature type="non-terminal residue" evidence="2">
    <location>
        <position position="90"/>
    </location>
</feature>
<proteinExistence type="predicted"/>
<gene>
    <name evidence="2" type="ORF">S12H4_53720</name>
</gene>
<evidence type="ECO:0000256" key="1">
    <source>
        <dbReference type="SAM" id="Phobius"/>
    </source>
</evidence>
<comment type="caution">
    <text evidence="2">The sequence shown here is derived from an EMBL/GenBank/DDBJ whole genome shotgun (WGS) entry which is preliminary data.</text>
</comment>
<dbReference type="EMBL" id="BARW01034247">
    <property type="protein sequence ID" value="GAJ04381.1"/>
    <property type="molecule type" value="Genomic_DNA"/>
</dbReference>
<evidence type="ECO:0000313" key="2">
    <source>
        <dbReference type="EMBL" id="GAJ04381.1"/>
    </source>
</evidence>
<keyword evidence="1" id="KW-1133">Transmembrane helix</keyword>
<reference evidence="2" key="1">
    <citation type="journal article" date="2014" name="Front. Microbiol.">
        <title>High frequency of phylogenetically diverse reductive dehalogenase-homologous genes in deep subseafloor sedimentary metagenomes.</title>
        <authorList>
            <person name="Kawai M."/>
            <person name="Futagami T."/>
            <person name="Toyoda A."/>
            <person name="Takaki Y."/>
            <person name="Nishi S."/>
            <person name="Hori S."/>
            <person name="Arai W."/>
            <person name="Tsubouchi T."/>
            <person name="Morono Y."/>
            <person name="Uchiyama I."/>
            <person name="Ito T."/>
            <person name="Fujiyama A."/>
            <person name="Inagaki F."/>
            <person name="Takami H."/>
        </authorList>
    </citation>
    <scope>NUCLEOTIDE SEQUENCE</scope>
    <source>
        <strain evidence="2">Expedition CK06-06</strain>
    </source>
</reference>
<dbReference type="Pfam" id="PF06177">
    <property type="entry name" value="QueT"/>
    <property type="match status" value="1"/>
</dbReference>
<dbReference type="PANTHER" id="PTHR40044">
    <property type="entry name" value="INTEGRAL MEMBRANE PROTEIN-RELATED"/>
    <property type="match status" value="1"/>
</dbReference>
<organism evidence="2">
    <name type="scientific">marine sediment metagenome</name>
    <dbReference type="NCBI Taxonomy" id="412755"/>
    <lineage>
        <taxon>unclassified sequences</taxon>
        <taxon>metagenomes</taxon>
        <taxon>ecological metagenomes</taxon>
    </lineage>
</organism>